<gene>
    <name evidence="7" type="ORF">OG549_02505</name>
</gene>
<comment type="subcellular location">
    <subcellularLocation>
        <location evidence="1">Cell membrane</location>
        <topology evidence="1">Multi-pass membrane protein</topology>
    </subcellularLocation>
</comment>
<keyword evidence="4 6" id="KW-1133">Transmembrane helix</keyword>
<dbReference type="InterPro" id="IPR011701">
    <property type="entry name" value="MFS"/>
</dbReference>
<dbReference type="Pfam" id="PF07690">
    <property type="entry name" value="MFS_1"/>
    <property type="match status" value="1"/>
</dbReference>
<evidence type="ECO:0000256" key="3">
    <source>
        <dbReference type="ARBA" id="ARBA00022692"/>
    </source>
</evidence>
<keyword evidence="3 6" id="KW-0812">Transmembrane</keyword>
<sequence>MVGRRSLGRQFGWLWAAYGVSTVGTMLAFDALPIIAILVLHAGPAAVSALAATGLAVGAALAVPLGPWVEFRRKRPVMIAMDLIRFATLLSIPAAFALGLLGFVQLVVVSVVVGAADLTSRAASGACLKALVPPEDLLVANGRFESTSWTATMIGPPLGTAAIGLLGPVTTVTADAVSYLLSALGIRAIGGKEAPPPERAAAPSGPRRGELLEGWRFILTHPALRPLFFNTALNNGLIMATAPLMATLMLGPLGFAPWQYGLAFGAPCIGGLIGSRLARRLVARFGQHKVMFTSGVLRACWVLWLAFIRPGVGGLVLVIVVELGLITCCGIFNPVFATYRLEQTGMDRVARTLSAWSVTTKVTTAATTALWGVLAGLTGPRTAIAAAGVLMLATPLLLPRRARTPMSEGEPAPSGA</sequence>
<accession>A0AAU2UYH3</accession>
<proteinExistence type="predicted"/>
<evidence type="ECO:0000256" key="5">
    <source>
        <dbReference type="ARBA" id="ARBA00023136"/>
    </source>
</evidence>
<dbReference type="GO" id="GO:0022857">
    <property type="term" value="F:transmembrane transporter activity"/>
    <property type="evidence" value="ECO:0007669"/>
    <property type="project" value="InterPro"/>
</dbReference>
<dbReference type="AlphaFoldDB" id="A0AAU2UYH3"/>
<evidence type="ECO:0000256" key="2">
    <source>
        <dbReference type="ARBA" id="ARBA00022475"/>
    </source>
</evidence>
<dbReference type="InterPro" id="IPR036259">
    <property type="entry name" value="MFS_trans_sf"/>
</dbReference>
<feature type="transmembrane region" description="Helical" evidence="6">
    <location>
        <begin position="12"/>
        <end position="39"/>
    </location>
</feature>
<dbReference type="SUPFAM" id="SSF103473">
    <property type="entry name" value="MFS general substrate transporter"/>
    <property type="match status" value="1"/>
</dbReference>
<evidence type="ECO:0000256" key="1">
    <source>
        <dbReference type="ARBA" id="ARBA00004651"/>
    </source>
</evidence>
<evidence type="ECO:0000256" key="6">
    <source>
        <dbReference type="SAM" id="Phobius"/>
    </source>
</evidence>
<feature type="transmembrane region" description="Helical" evidence="6">
    <location>
        <begin position="86"/>
        <end position="113"/>
    </location>
</feature>
<keyword evidence="5 6" id="KW-0472">Membrane</keyword>
<reference evidence="7" key="1">
    <citation type="submission" date="2022-10" db="EMBL/GenBank/DDBJ databases">
        <title>The complete genomes of actinobacterial strains from the NBC collection.</title>
        <authorList>
            <person name="Joergensen T.S."/>
            <person name="Alvarez Arevalo M."/>
            <person name="Sterndorff E.B."/>
            <person name="Faurdal D."/>
            <person name="Vuksanovic O."/>
            <person name="Mourched A.-S."/>
            <person name="Charusanti P."/>
            <person name="Shaw S."/>
            <person name="Blin K."/>
            <person name="Weber T."/>
        </authorList>
    </citation>
    <scope>NUCLEOTIDE SEQUENCE</scope>
    <source>
        <strain evidence="7">NBC_00003</strain>
    </source>
</reference>
<dbReference type="PANTHER" id="PTHR23513">
    <property type="entry name" value="INTEGRAL MEMBRANE EFFLUX PROTEIN-RELATED"/>
    <property type="match status" value="1"/>
</dbReference>
<dbReference type="PANTHER" id="PTHR23513:SF6">
    <property type="entry name" value="MAJOR FACILITATOR SUPERFAMILY ASSOCIATED DOMAIN-CONTAINING PROTEIN"/>
    <property type="match status" value="1"/>
</dbReference>
<evidence type="ECO:0000256" key="4">
    <source>
        <dbReference type="ARBA" id="ARBA00022989"/>
    </source>
</evidence>
<feature type="transmembrane region" description="Helical" evidence="6">
    <location>
        <begin position="314"/>
        <end position="341"/>
    </location>
</feature>
<protein>
    <submittedName>
        <fullName evidence="7">MFS transporter</fullName>
    </submittedName>
</protein>
<feature type="transmembrane region" description="Helical" evidence="6">
    <location>
        <begin position="290"/>
        <end position="308"/>
    </location>
</feature>
<keyword evidence="2" id="KW-1003">Cell membrane</keyword>
<evidence type="ECO:0000313" key="7">
    <source>
        <dbReference type="EMBL" id="WTW59613.1"/>
    </source>
</evidence>
<feature type="transmembrane region" description="Helical" evidence="6">
    <location>
        <begin position="45"/>
        <end position="65"/>
    </location>
</feature>
<dbReference type="EMBL" id="CP108318">
    <property type="protein sequence ID" value="WTW59613.1"/>
    <property type="molecule type" value="Genomic_DNA"/>
</dbReference>
<dbReference type="CDD" id="cd06173">
    <property type="entry name" value="MFS_MefA_like"/>
    <property type="match status" value="1"/>
</dbReference>
<name>A0AAU2UYH3_9ACTN</name>
<dbReference type="Gene3D" id="1.20.1250.20">
    <property type="entry name" value="MFS general substrate transporter like domains"/>
    <property type="match status" value="1"/>
</dbReference>
<feature type="transmembrane region" description="Helical" evidence="6">
    <location>
        <begin position="158"/>
        <end position="181"/>
    </location>
</feature>
<organism evidence="7">
    <name type="scientific">Streptomyces sp. NBC_00003</name>
    <dbReference type="NCBI Taxonomy" id="2903608"/>
    <lineage>
        <taxon>Bacteria</taxon>
        <taxon>Bacillati</taxon>
        <taxon>Actinomycetota</taxon>
        <taxon>Actinomycetes</taxon>
        <taxon>Kitasatosporales</taxon>
        <taxon>Streptomycetaceae</taxon>
        <taxon>Streptomyces</taxon>
    </lineage>
</organism>
<feature type="transmembrane region" description="Helical" evidence="6">
    <location>
        <begin position="258"/>
        <end position="278"/>
    </location>
</feature>
<feature type="transmembrane region" description="Helical" evidence="6">
    <location>
        <begin position="353"/>
        <end position="374"/>
    </location>
</feature>
<dbReference type="GO" id="GO:0005886">
    <property type="term" value="C:plasma membrane"/>
    <property type="evidence" value="ECO:0007669"/>
    <property type="project" value="UniProtKB-SubCell"/>
</dbReference>
<feature type="transmembrane region" description="Helical" evidence="6">
    <location>
        <begin position="227"/>
        <end position="246"/>
    </location>
</feature>
<feature type="transmembrane region" description="Helical" evidence="6">
    <location>
        <begin position="380"/>
        <end position="398"/>
    </location>
</feature>